<protein>
    <recommendedName>
        <fullName evidence="9">Inner centromere protein ARK-binding domain-containing protein</fullName>
    </recommendedName>
</protein>
<feature type="compositionally biased region" description="Basic and acidic residues" evidence="8">
    <location>
        <begin position="862"/>
        <end position="920"/>
    </location>
</feature>
<dbReference type="PANTHER" id="PTHR13142:SF1">
    <property type="entry name" value="INNER CENTROMERE PROTEIN"/>
    <property type="match status" value="1"/>
</dbReference>
<evidence type="ECO:0000256" key="5">
    <source>
        <dbReference type="ARBA" id="ARBA00022829"/>
    </source>
</evidence>
<keyword evidence="5" id="KW-0159">Chromosome partition</keyword>
<feature type="compositionally biased region" description="Basic residues" evidence="8">
    <location>
        <begin position="70"/>
        <end position="82"/>
    </location>
</feature>
<name>A0A1V6PPV8_9EURO</name>
<evidence type="ECO:0000256" key="3">
    <source>
        <dbReference type="ARBA" id="ARBA00010042"/>
    </source>
</evidence>
<feature type="compositionally biased region" description="Polar residues" evidence="8">
    <location>
        <begin position="648"/>
        <end position="660"/>
    </location>
</feature>
<comment type="subcellular location">
    <subcellularLocation>
        <location evidence="2">Cytoplasm</location>
        <location evidence="2">Cytoskeleton</location>
        <location evidence="2">Spindle</location>
    </subcellularLocation>
    <subcellularLocation>
        <location evidence="1">Nucleus</location>
    </subcellularLocation>
</comment>
<feature type="compositionally biased region" description="Acidic residues" evidence="8">
    <location>
        <begin position="1136"/>
        <end position="1146"/>
    </location>
</feature>
<feature type="compositionally biased region" description="Basic and acidic residues" evidence="8">
    <location>
        <begin position="633"/>
        <end position="642"/>
    </location>
</feature>
<feature type="compositionally biased region" description="Basic and acidic residues" evidence="8">
    <location>
        <begin position="767"/>
        <end position="781"/>
    </location>
</feature>
<feature type="compositionally biased region" description="Polar residues" evidence="8">
    <location>
        <begin position="793"/>
        <end position="813"/>
    </location>
</feature>
<feature type="compositionally biased region" description="Low complexity" evidence="8">
    <location>
        <begin position="492"/>
        <end position="505"/>
    </location>
</feature>
<evidence type="ECO:0000313" key="11">
    <source>
        <dbReference type="Proteomes" id="UP000191672"/>
    </source>
</evidence>
<evidence type="ECO:0000256" key="1">
    <source>
        <dbReference type="ARBA" id="ARBA00004123"/>
    </source>
</evidence>
<feature type="domain" description="Inner centromere protein ARK-binding" evidence="9">
    <location>
        <begin position="1133"/>
        <end position="1188"/>
    </location>
</feature>
<feature type="compositionally biased region" description="Low complexity" evidence="8">
    <location>
        <begin position="408"/>
        <end position="419"/>
    </location>
</feature>
<keyword evidence="11" id="KW-1185">Reference proteome</keyword>
<evidence type="ECO:0000256" key="4">
    <source>
        <dbReference type="ARBA" id="ARBA00022490"/>
    </source>
</evidence>
<feature type="compositionally biased region" description="Polar residues" evidence="8">
    <location>
        <begin position="135"/>
        <end position="159"/>
    </location>
</feature>
<feature type="compositionally biased region" description="Polar residues" evidence="8">
    <location>
        <begin position="177"/>
        <end position="186"/>
    </location>
</feature>
<gene>
    <name evidence="10" type="ORF">PENANT_c065G07545</name>
</gene>
<feature type="compositionally biased region" description="Low complexity" evidence="8">
    <location>
        <begin position="831"/>
        <end position="852"/>
    </location>
</feature>
<feature type="compositionally biased region" description="Basic and acidic residues" evidence="8">
    <location>
        <begin position="663"/>
        <end position="736"/>
    </location>
</feature>
<feature type="compositionally biased region" description="Polar residues" evidence="8">
    <location>
        <begin position="253"/>
        <end position="268"/>
    </location>
</feature>
<keyword evidence="7" id="KW-0539">Nucleus</keyword>
<keyword evidence="4" id="KW-0963">Cytoplasm</keyword>
<dbReference type="Pfam" id="PF03941">
    <property type="entry name" value="INCENP_ARK-bind"/>
    <property type="match status" value="1"/>
</dbReference>
<dbReference type="EMBL" id="MDYN01000065">
    <property type="protein sequence ID" value="OQD79039.1"/>
    <property type="molecule type" value="Genomic_DNA"/>
</dbReference>
<evidence type="ECO:0000256" key="7">
    <source>
        <dbReference type="ARBA" id="ARBA00023242"/>
    </source>
</evidence>
<dbReference type="GO" id="GO:0007059">
    <property type="term" value="P:chromosome segregation"/>
    <property type="evidence" value="ECO:0007669"/>
    <property type="project" value="UniProtKB-KW"/>
</dbReference>
<feature type="compositionally biased region" description="Polar residues" evidence="8">
    <location>
        <begin position="618"/>
        <end position="632"/>
    </location>
</feature>
<accession>A0A1V6PPV8</accession>
<feature type="region of interest" description="Disordered" evidence="8">
    <location>
        <begin position="121"/>
        <end position="1155"/>
    </location>
</feature>
<dbReference type="AlphaFoldDB" id="A0A1V6PPV8"/>
<dbReference type="InterPro" id="IPR005635">
    <property type="entry name" value="Inner_centromere_prot_ARK-bd"/>
</dbReference>
<evidence type="ECO:0000256" key="2">
    <source>
        <dbReference type="ARBA" id="ARBA00004186"/>
    </source>
</evidence>
<dbReference type="GO" id="GO:0005634">
    <property type="term" value="C:nucleus"/>
    <property type="evidence" value="ECO:0007669"/>
    <property type="project" value="UniProtKB-SubCell"/>
</dbReference>
<dbReference type="PANTHER" id="PTHR13142">
    <property type="entry name" value="INNER CENTROMERE PROTEIN"/>
    <property type="match status" value="1"/>
</dbReference>
<evidence type="ECO:0000259" key="9">
    <source>
        <dbReference type="Pfam" id="PF03941"/>
    </source>
</evidence>
<organism evidence="10 11">
    <name type="scientific">Penicillium antarcticum</name>
    <dbReference type="NCBI Taxonomy" id="416450"/>
    <lineage>
        <taxon>Eukaryota</taxon>
        <taxon>Fungi</taxon>
        <taxon>Dikarya</taxon>
        <taxon>Ascomycota</taxon>
        <taxon>Pezizomycotina</taxon>
        <taxon>Eurotiomycetes</taxon>
        <taxon>Eurotiomycetidae</taxon>
        <taxon>Eurotiales</taxon>
        <taxon>Aspergillaceae</taxon>
        <taxon>Penicillium</taxon>
    </lineage>
</organism>
<sequence>MAAAGARAQKPVGSAPWIAAEKENMAELVEQEMEEVEYPVRHEMDWLNEHMTEIFSKGQANFADVFKTPGKMRGKTPRTARKRAPEESRVPLSEIFSAAQKQLENQASPSPFIHRVVSKATATTSTVPRTKDATEQVSQPHYPDLSQNLNSFPKYNTDSGYHGMPDDDEMVLPDVQPESQTSTQPMETDEPMGSDTQEIDMSLAQQNAEDSFHSAQENFRSRAQTVEPPNDPTPTQRRTTRPVEPHLKESSVEIASTPTKNTKPQTISKIADKQEKLSGEKGPEPKQVDEPVSKPSPSPEKTPVADTIQPEESQKLDETTEDTTKEDTVLDNLDDIGSPSDGSTPERPLVRKSSLSFASLPAREPLSKSLGGSRLSRTSHVDPAKMNTAGRPSYFGRQTGGHRMTQTAADNNADSAALDNENDKQLSDGPDPEQATRMHSKKSTQTLHERISMLGKLQPARPRKSIPSASAAATGQVPYPELPASKSEAKPEASSQKSEAAPESQSNDDEWIKPLSSPQRLELSKSKTMDIMEKLSELDKDRTANKKELSAAEPERPKSSYSLFSSPRPVGHQQSASLSHISADMSTTPTGSPKRFDGPISASKLRLQSIMKSAKGLFSSTGNTPRMQSSSPEQHRIKRVAENADGNGRTTSQPTKTISPPRQEGRRTRSSTEKEEKRRQHEQEEREEQQREEQEREEQQREEARLEKSREQERLRALRLKAAQDKSSMEPEEKVAPKASQPQRQQSREPESSQETSSRFGIPQPKQNDRRPLKPTREAVQKPKPPQPMSIRVGSTLSRQIPMASSSVRDSTVSTAAPASAAKPTLKKKGSNNSLHTASSTSSFKSTGSSQTQAQRKAQLASERRKEQEDRRKEEQQREMDRKRAQQQQEEARRQNMRSRAETERERREPSAQEDPEKAARMQAIRNRQMENARKHERHGSQQMKEAPILQHEKASSQSSQRSDLGATRPPSRLGSMQPYSSRINPPAPNPAKPLKRGMDEEANHRPAVSKPANVHPTGESKRRKTEDEHNPIQAVRAPMPPPVRTSSIRKPSIFGHSQSSMSHQSSSTFNNAQPQRPAHPMGLAKYTSGKIPFAEPNHAPPPAPKAAPGSAQRAPAKPSPKYPSGESIHLPEIATDSEDEDDSDSEMFPVPDWAQPKHLEGLLRQQDGMEVDSIFGPIAPFSMEDNFKGDKKIKKYRERTSSANWSGPDGLTQEEIRKDLAERQRLKLNGGWRFNSST</sequence>
<feature type="compositionally biased region" description="Low complexity" evidence="8">
    <location>
        <begin position="1057"/>
        <end position="1068"/>
    </location>
</feature>
<dbReference type="GO" id="GO:0005819">
    <property type="term" value="C:spindle"/>
    <property type="evidence" value="ECO:0007669"/>
    <property type="project" value="UniProtKB-SubCell"/>
</dbReference>
<feature type="compositionally biased region" description="Polar residues" evidence="8">
    <location>
        <begin position="572"/>
        <end position="591"/>
    </location>
</feature>
<evidence type="ECO:0000256" key="6">
    <source>
        <dbReference type="ARBA" id="ARBA00023212"/>
    </source>
</evidence>
<feature type="region of interest" description="Disordered" evidence="8">
    <location>
        <begin position="67"/>
        <end position="89"/>
    </location>
</feature>
<comment type="caution">
    <text evidence="10">The sequence shown here is derived from an EMBL/GenBank/DDBJ whole genome shotgun (WGS) entry which is preliminary data.</text>
</comment>
<feature type="compositionally biased region" description="Low complexity" evidence="8">
    <location>
        <begin position="367"/>
        <end position="378"/>
    </location>
</feature>
<feature type="compositionally biased region" description="Polar residues" evidence="8">
    <location>
        <begin position="203"/>
        <end position="224"/>
    </location>
</feature>
<evidence type="ECO:0000313" key="10">
    <source>
        <dbReference type="EMBL" id="OQD79039.1"/>
    </source>
</evidence>
<feature type="compositionally biased region" description="Low complexity" evidence="8">
    <location>
        <begin position="814"/>
        <end position="824"/>
    </location>
</feature>
<dbReference type="STRING" id="416450.A0A1V6PPV8"/>
<feature type="compositionally biased region" description="Basic and acidic residues" evidence="8">
    <location>
        <begin position="312"/>
        <end position="328"/>
    </location>
</feature>
<feature type="compositionally biased region" description="Basic and acidic residues" evidence="8">
    <location>
        <begin position="270"/>
        <end position="292"/>
    </location>
</feature>
<keyword evidence="6" id="KW-0206">Cytoskeleton</keyword>
<feature type="compositionally biased region" description="Basic and acidic residues" evidence="8">
    <location>
        <begin position="241"/>
        <end position="251"/>
    </location>
</feature>
<feature type="compositionally biased region" description="Basic and acidic residues" evidence="8">
    <location>
        <begin position="1019"/>
        <end position="1031"/>
    </location>
</feature>
<comment type="similarity">
    <text evidence="3">Belongs to the INCENP family.</text>
</comment>
<dbReference type="Proteomes" id="UP000191672">
    <property type="component" value="Unassembled WGS sequence"/>
</dbReference>
<feature type="compositionally biased region" description="Basic and acidic residues" evidence="8">
    <location>
        <begin position="522"/>
        <end position="558"/>
    </location>
</feature>
<proteinExistence type="inferred from homology"/>
<evidence type="ECO:0000256" key="8">
    <source>
        <dbReference type="SAM" id="MobiDB-lite"/>
    </source>
</evidence>
<reference evidence="11" key="1">
    <citation type="journal article" date="2017" name="Nat. Microbiol.">
        <title>Global analysis of biosynthetic gene clusters reveals vast potential of secondary metabolite production in Penicillium species.</title>
        <authorList>
            <person name="Nielsen J.C."/>
            <person name="Grijseels S."/>
            <person name="Prigent S."/>
            <person name="Ji B."/>
            <person name="Dainat J."/>
            <person name="Nielsen K.F."/>
            <person name="Frisvad J.C."/>
            <person name="Workman M."/>
            <person name="Nielsen J."/>
        </authorList>
    </citation>
    <scope>NUCLEOTIDE SEQUENCE [LARGE SCALE GENOMIC DNA]</scope>
    <source>
        <strain evidence="11">IBT 31811</strain>
    </source>
</reference>